<gene>
    <name evidence="7" type="ORF">C7443_111100</name>
</gene>
<keyword evidence="5" id="KW-0574">Periplasm</keyword>
<dbReference type="PANTHER" id="PTHR30368">
    <property type="entry name" value="SULFATE-BINDING PROTEIN"/>
    <property type="match status" value="1"/>
</dbReference>
<feature type="chain" id="PRO_5016349142" evidence="6">
    <location>
        <begin position="28"/>
        <end position="335"/>
    </location>
</feature>
<evidence type="ECO:0000256" key="6">
    <source>
        <dbReference type="SAM" id="SignalP"/>
    </source>
</evidence>
<dbReference type="Gene3D" id="3.40.190.10">
    <property type="entry name" value="Periplasmic binding protein-like II"/>
    <property type="match status" value="2"/>
</dbReference>
<evidence type="ECO:0000256" key="4">
    <source>
        <dbReference type="ARBA" id="ARBA00022729"/>
    </source>
</evidence>
<dbReference type="CDD" id="cd01005">
    <property type="entry name" value="PBP2_CysP"/>
    <property type="match status" value="1"/>
</dbReference>
<dbReference type="GO" id="GO:1902358">
    <property type="term" value="P:sulfate transmembrane transport"/>
    <property type="evidence" value="ECO:0007669"/>
    <property type="project" value="InterPro"/>
</dbReference>
<evidence type="ECO:0000256" key="1">
    <source>
        <dbReference type="ARBA" id="ARBA00004418"/>
    </source>
</evidence>
<dbReference type="NCBIfam" id="NF008106">
    <property type="entry name" value="PRK10852.1"/>
    <property type="match status" value="1"/>
</dbReference>
<dbReference type="OrthoDB" id="9802127at2"/>
<dbReference type="GO" id="GO:0140104">
    <property type="term" value="F:molecular carrier activity"/>
    <property type="evidence" value="ECO:0007669"/>
    <property type="project" value="InterPro"/>
</dbReference>
<dbReference type="GO" id="GO:0042597">
    <property type="term" value="C:periplasmic space"/>
    <property type="evidence" value="ECO:0007669"/>
    <property type="project" value="UniProtKB-SubCell"/>
</dbReference>
<comment type="subcellular location">
    <subcellularLocation>
        <location evidence="1">Periplasm</location>
    </subcellularLocation>
</comment>
<dbReference type="Pfam" id="PF13531">
    <property type="entry name" value="SBP_bac_11"/>
    <property type="match status" value="1"/>
</dbReference>
<reference evidence="7 8" key="1">
    <citation type="submission" date="2018-05" db="EMBL/GenBank/DDBJ databases">
        <title>Genomic Encyclopedia of Type Strains, Phase IV (KMG-IV): sequencing the most valuable type-strain genomes for metagenomic binning, comparative biology and taxonomic classification.</title>
        <authorList>
            <person name="Goeker M."/>
        </authorList>
    </citation>
    <scope>NUCLEOTIDE SEQUENCE [LARGE SCALE GENOMIC DNA]</scope>
    <source>
        <strain evidence="7 8">DSM 23606</strain>
    </source>
</reference>
<organism evidence="7 8">
    <name type="scientific">Plasticicumulans acidivorans</name>
    <dbReference type="NCBI Taxonomy" id="886464"/>
    <lineage>
        <taxon>Bacteria</taxon>
        <taxon>Pseudomonadati</taxon>
        <taxon>Pseudomonadota</taxon>
        <taxon>Gammaproteobacteria</taxon>
        <taxon>Candidatus Competibacteraceae</taxon>
        <taxon>Plasticicumulans</taxon>
    </lineage>
</organism>
<dbReference type="AlphaFoldDB" id="A0A317MRX8"/>
<feature type="signal peptide" evidence="6">
    <location>
        <begin position="1"/>
        <end position="27"/>
    </location>
</feature>
<dbReference type="PANTHER" id="PTHR30368:SF2">
    <property type="entry name" value="SULFATE-BINDING PROTEIN"/>
    <property type="match status" value="1"/>
</dbReference>
<dbReference type="RefSeq" id="WP_110019739.1">
    <property type="nucleotide sequence ID" value="NZ_QGTJ01000011.1"/>
</dbReference>
<evidence type="ECO:0000256" key="5">
    <source>
        <dbReference type="ARBA" id="ARBA00022764"/>
    </source>
</evidence>
<dbReference type="NCBIfam" id="NF008022">
    <property type="entry name" value="PRK10752.1"/>
    <property type="match status" value="1"/>
</dbReference>
<keyword evidence="8" id="KW-1185">Reference proteome</keyword>
<name>A0A317MRX8_9GAMM</name>
<dbReference type="SUPFAM" id="SSF53850">
    <property type="entry name" value="Periplasmic binding protein-like II"/>
    <property type="match status" value="1"/>
</dbReference>
<accession>A0A317MRX8</accession>
<evidence type="ECO:0000313" key="8">
    <source>
        <dbReference type="Proteomes" id="UP000246569"/>
    </source>
</evidence>
<evidence type="ECO:0000256" key="3">
    <source>
        <dbReference type="ARBA" id="ARBA00022448"/>
    </source>
</evidence>
<evidence type="ECO:0000313" key="7">
    <source>
        <dbReference type="EMBL" id="PWV59328.1"/>
    </source>
</evidence>
<dbReference type="InterPro" id="IPR005669">
    <property type="entry name" value="Thiosulph/SO4-bd"/>
</dbReference>
<keyword evidence="4 6" id="KW-0732">Signal</keyword>
<sequence length="335" mass="37003">MHHPARLSRLLAATCSLLLLGSSAAHATELLNASYDVARELYKDVNASFVPYWKQKTGEEVTINQSHGGSSKQARAVIDGLAADVVTMNQQTDIDAIAKAGVLRADWRDAFPYHAAPYGSTIIFLVRKGNPKQIHDWGDLAREGVQLVIPNPKTAGNGRYSYLAAWAWAKEQYGSDDKAREFVGKLFHNVPVLDAGGRAATTTFIQRGIGDVLLTFESEVLQITKTFNKDDFEIVVPSMSIDADAPVAVVDRVVEQKGTRALAEGYLNFLFSPEGQRIAARHYLRPRDPAVFAEFQEQFKPIRLITVEGAFGSWAEAQARHFADGGEFDRIYQPH</sequence>
<dbReference type="NCBIfam" id="TIGR00971">
    <property type="entry name" value="3a0106s03"/>
    <property type="match status" value="1"/>
</dbReference>
<dbReference type="Proteomes" id="UP000246569">
    <property type="component" value="Unassembled WGS sequence"/>
</dbReference>
<evidence type="ECO:0000256" key="2">
    <source>
        <dbReference type="ARBA" id="ARBA00006099"/>
    </source>
</evidence>
<protein>
    <submittedName>
        <fullName evidence="7">Sulfate transport system substrate-binding protein</fullName>
    </submittedName>
</protein>
<keyword evidence="3" id="KW-0813">Transport</keyword>
<comment type="similarity">
    <text evidence="2">Belongs to the prokaryotic sulfate-binding protein family.</text>
</comment>
<dbReference type="EMBL" id="QGTJ01000011">
    <property type="protein sequence ID" value="PWV59328.1"/>
    <property type="molecule type" value="Genomic_DNA"/>
</dbReference>
<comment type="caution">
    <text evidence="7">The sequence shown here is derived from an EMBL/GenBank/DDBJ whole genome shotgun (WGS) entry which is preliminary data.</text>
</comment>
<proteinExistence type="inferred from homology"/>